<keyword evidence="1" id="KW-0812">Transmembrane</keyword>
<feature type="transmembrane region" description="Helical" evidence="1">
    <location>
        <begin position="49"/>
        <end position="70"/>
    </location>
</feature>
<dbReference type="EMBL" id="JADKPO010000018">
    <property type="protein sequence ID" value="MBF4768861.1"/>
    <property type="molecule type" value="Genomic_DNA"/>
</dbReference>
<protein>
    <recommendedName>
        <fullName evidence="4">DUF5652 domain-containing protein</fullName>
    </recommendedName>
</protein>
<gene>
    <name evidence="2" type="ORF">ISU10_13930</name>
</gene>
<keyword evidence="1" id="KW-1133">Transmembrane helix</keyword>
<evidence type="ECO:0000256" key="1">
    <source>
        <dbReference type="SAM" id="Phobius"/>
    </source>
</evidence>
<reference evidence="2" key="1">
    <citation type="submission" date="2020-11" db="EMBL/GenBank/DDBJ databases">
        <title>Nocardioides cynanchi sp. nov., isolated from soil of rhizosphere of Cynanchum wilfordii.</title>
        <authorList>
            <person name="Lee J.-S."/>
            <person name="Suh M.K."/>
            <person name="Kim J.-S."/>
        </authorList>
    </citation>
    <scope>NUCLEOTIDE SEQUENCE</scope>
    <source>
        <strain evidence="2">KCTC 19276</strain>
    </source>
</reference>
<comment type="caution">
    <text evidence="2">The sequence shown here is derived from an EMBL/GenBank/DDBJ whole genome shotgun (WGS) entry which is preliminary data.</text>
</comment>
<sequence length="76" mass="8563">MAVRRWSDLSGRNRRLIAILVLLDSVLKAAALVDLRRRDVQELRGSKKVWGLAITFSNSAGLVPLIYFTLGRKKRG</sequence>
<dbReference type="AlphaFoldDB" id="A0A930VQ86"/>
<dbReference type="Proteomes" id="UP000660668">
    <property type="component" value="Unassembled WGS sequence"/>
</dbReference>
<evidence type="ECO:0000313" key="2">
    <source>
        <dbReference type="EMBL" id="MBF4768861.1"/>
    </source>
</evidence>
<name>A0A930VQ86_9ACTN</name>
<keyword evidence="1" id="KW-0472">Membrane</keyword>
<evidence type="ECO:0008006" key="4">
    <source>
        <dbReference type="Google" id="ProtNLM"/>
    </source>
</evidence>
<keyword evidence="3" id="KW-1185">Reference proteome</keyword>
<organism evidence="2 3">
    <name type="scientific">Nocardioides agariphilus</name>
    <dbReference type="NCBI Taxonomy" id="433664"/>
    <lineage>
        <taxon>Bacteria</taxon>
        <taxon>Bacillati</taxon>
        <taxon>Actinomycetota</taxon>
        <taxon>Actinomycetes</taxon>
        <taxon>Propionibacteriales</taxon>
        <taxon>Nocardioidaceae</taxon>
        <taxon>Nocardioides</taxon>
    </lineage>
</organism>
<dbReference type="RefSeq" id="WP_194697014.1">
    <property type="nucleotide sequence ID" value="NZ_JADKPO010000018.1"/>
</dbReference>
<evidence type="ECO:0000313" key="3">
    <source>
        <dbReference type="Proteomes" id="UP000660668"/>
    </source>
</evidence>
<proteinExistence type="predicted"/>
<accession>A0A930VQ86</accession>